<dbReference type="Gene3D" id="3.20.20.70">
    <property type="entry name" value="Aldolase class I"/>
    <property type="match status" value="1"/>
</dbReference>
<dbReference type="STRING" id="1802519.A2961_02165"/>
<keyword evidence="1" id="KW-0413">Isomerase</keyword>
<dbReference type="InterPro" id="IPR035990">
    <property type="entry name" value="TIM_sf"/>
</dbReference>
<dbReference type="GO" id="GO:0004807">
    <property type="term" value="F:triose-phosphate isomerase activity"/>
    <property type="evidence" value="ECO:0007669"/>
    <property type="project" value="InterPro"/>
</dbReference>
<name>A0A1F8BBC7_9BACT</name>
<comment type="caution">
    <text evidence="2">The sequence shown here is derived from an EMBL/GenBank/DDBJ whole genome shotgun (WGS) entry which is preliminary data.</text>
</comment>
<organism evidence="2 3">
    <name type="scientific">Candidatus Woesebacteria bacterium RIFCSPLOWO2_01_FULL_39_21</name>
    <dbReference type="NCBI Taxonomy" id="1802519"/>
    <lineage>
        <taxon>Bacteria</taxon>
        <taxon>Candidatus Woeseibacteriota</taxon>
    </lineage>
</organism>
<dbReference type="AlphaFoldDB" id="A0A1F8BBC7"/>
<evidence type="ECO:0000313" key="2">
    <source>
        <dbReference type="EMBL" id="OGM61313.1"/>
    </source>
</evidence>
<reference evidence="2 3" key="1">
    <citation type="journal article" date="2016" name="Nat. Commun.">
        <title>Thousands of microbial genomes shed light on interconnected biogeochemical processes in an aquifer system.</title>
        <authorList>
            <person name="Anantharaman K."/>
            <person name="Brown C.T."/>
            <person name="Hug L.A."/>
            <person name="Sharon I."/>
            <person name="Castelle C.J."/>
            <person name="Probst A.J."/>
            <person name="Thomas B.C."/>
            <person name="Singh A."/>
            <person name="Wilkins M.J."/>
            <person name="Karaoz U."/>
            <person name="Brodie E.L."/>
            <person name="Williams K.H."/>
            <person name="Hubbard S.S."/>
            <person name="Banfield J.F."/>
        </authorList>
    </citation>
    <scope>NUCLEOTIDE SEQUENCE [LARGE SCALE GENOMIC DNA]</scope>
</reference>
<accession>A0A1F8BBC7</accession>
<dbReference type="SUPFAM" id="SSF51351">
    <property type="entry name" value="Triosephosphate isomerase (TIM)"/>
    <property type="match status" value="1"/>
</dbReference>
<dbReference type="PROSITE" id="PS51440">
    <property type="entry name" value="TIM_2"/>
    <property type="match status" value="1"/>
</dbReference>
<dbReference type="Pfam" id="PF00121">
    <property type="entry name" value="TIM"/>
    <property type="match status" value="1"/>
</dbReference>
<dbReference type="NCBIfam" id="NF003302">
    <property type="entry name" value="PRK04302.1"/>
    <property type="match status" value="1"/>
</dbReference>
<dbReference type="InterPro" id="IPR000652">
    <property type="entry name" value="Triosephosphate_isomerase"/>
</dbReference>
<evidence type="ECO:0000313" key="3">
    <source>
        <dbReference type="Proteomes" id="UP000177082"/>
    </source>
</evidence>
<protein>
    <submittedName>
        <fullName evidence="2">Uncharacterized protein</fullName>
    </submittedName>
</protein>
<dbReference type="Proteomes" id="UP000177082">
    <property type="component" value="Unassembled WGS sequence"/>
</dbReference>
<sequence>MIFVNYKTYPQGSGQNALNLTKVLEEVSLDRQIKIIPVVQIIDAEMLIDSTRLEVWIQHIDPISYGPHTGWTLPEEAVRIGVRGVFLNHSEHKFDNWEALSKAVSRCHEVDLKTLVFSANLEELKMVVNLKPTFVAYEPPELVGSTTTSVASAKPEVILQASIIAKEVSIPLIVGAGIHSQEDVKKSLELGATGVAVATDVVKATDPITELTDLAQGFL</sequence>
<dbReference type="EMBL" id="MGHF01000043">
    <property type="protein sequence ID" value="OGM61313.1"/>
    <property type="molecule type" value="Genomic_DNA"/>
</dbReference>
<dbReference type="InterPro" id="IPR013785">
    <property type="entry name" value="Aldolase_TIM"/>
</dbReference>
<gene>
    <name evidence="2" type="ORF">A2961_02165</name>
</gene>
<proteinExistence type="predicted"/>
<evidence type="ECO:0000256" key="1">
    <source>
        <dbReference type="ARBA" id="ARBA00023235"/>
    </source>
</evidence>